<protein>
    <submittedName>
        <fullName evidence="2">Amidase signature domain-containing protein</fullName>
    </submittedName>
</protein>
<reference evidence="2" key="1">
    <citation type="submission" date="2023-06" db="EMBL/GenBank/DDBJ databases">
        <title>Genome-scale phylogeny and comparative genomics of the fungal order Sordariales.</title>
        <authorList>
            <consortium name="Lawrence Berkeley National Laboratory"/>
            <person name="Hensen N."/>
            <person name="Bonometti L."/>
            <person name="Westerberg I."/>
            <person name="Brannstrom I.O."/>
            <person name="Guillou S."/>
            <person name="Cros-Aarteil S."/>
            <person name="Calhoun S."/>
            <person name="Haridas S."/>
            <person name="Kuo A."/>
            <person name="Mondo S."/>
            <person name="Pangilinan J."/>
            <person name="Riley R."/>
            <person name="Labutti K."/>
            <person name="Andreopoulos B."/>
            <person name="Lipzen A."/>
            <person name="Chen C."/>
            <person name="Yanf M."/>
            <person name="Daum C."/>
            <person name="Ng V."/>
            <person name="Clum A."/>
            <person name="Steindorff A."/>
            <person name="Ohm R."/>
            <person name="Martin F."/>
            <person name="Silar P."/>
            <person name="Natvig D."/>
            <person name="Lalanne C."/>
            <person name="Gautier V."/>
            <person name="Ament-Velasquez S.L."/>
            <person name="Kruys A."/>
            <person name="Hutchinson M.I."/>
            <person name="Powell A.J."/>
            <person name="Barry K."/>
            <person name="Miller A.N."/>
            <person name="Grigoriev I.V."/>
            <person name="Debuchy R."/>
            <person name="Gladieux P."/>
            <person name="Thoren M.H."/>
            <person name="Johannesson H."/>
        </authorList>
    </citation>
    <scope>NUCLEOTIDE SEQUENCE</scope>
    <source>
        <strain evidence="2">CBS 606.72</strain>
    </source>
</reference>
<dbReference type="EMBL" id="JAULSU010000005">
    <property type="protein sequence ID" value="KAK0616713.1"/>
    <property type="molecule type" value="Genomic_DNA"/>
</dbReference>
<name>A0AA39WJS4_9PEZI</name>
<dbReference type="InterPro" id="IPR036928">
    <property type="entry name" value="AS_sf"/>
</dbReference>
<dbReference type="Gene3D" id="3.90.1300.10">
    <property type="entry name" value="Amidase signature (AS) domain"/>
    <property type="match status" value="2"/>
</dbReference>
<sequence>MAVPSLFTITLNQIAAGLDSGAFTIQDLTQASLARIGEVNEILHAIIELKPSALAVVQSLDENLKTSGRRRGPLFGATILMKDNISVDEGGSTAIGTETCGSLIYPANAYNVVAIKPTLGLVSREATIPVSLSKDTIGPPARAIKDAAAVLSIIASRNPNDAATGAIPFDEIPDYTESCTTSGIGKLNFEIPRNTISGVPRHVLEDFKHAIQQLRTLHVEQAIATEFRVSMHQYLSQLKQNPRDIRTVEDLIELTKNNPEEELPHRDLIRWELASKTSPDDGQYKAAKEMEERFAGPEGISSAMEAHCLDAIITANVVETFKWNHRNDTIVQAPNRP</sequence>
<dbReference type="PANTHER" id="PTHR42678">
    <property type="entry name" value="AMIDASE"/>
    <property type="match status" value="1"/>
</dbReference>
<feature type="domain" description="Amidase" evidence="1">
    <location>
        <begin position="92"/>
        <end position="325"/>
    </location>
</feature>
<evidence type="ECO:0000259" key="1">
    <source>
        <dbReference type="Pfam" id="PF01425"/>
    </source>
</evidence>
<dbReference type="Pfam" id="PF01425">
    <property type="entry name" value="Amidase"/>
    <property type="match status" value="2"/>
</dbReference>
<keyword evidence="3" id="KW-1185">Reference proteome</keyword>
<feature type="domain" description="Amidase" evidence="1">
    <location>
        <begin position="27"/>
        <end position="89"/>
    </location>
</feature>
<gene>
    <name evidence="2" type="ORF">B0T14DRAFT_568295</name>
</gene>
<proteinExistence type="predicted"/>
<dbReference type="InterPro" id="IPR023631">
    <property type="entry name" value="Amidase_dom"/>
</dbReference>
<evidence type="ECO:0000313" key="2">
    <source>
        <dbReference type="EMBL" id="KAK0616713.1"/>
    </source>
</evidence>
<organism evidence="2 3">
    <name type="scientific">Immersiella caudata</name>
    <dbReference type="NCBI Taxonomy" id="314043"/>
    <lineage>
        <taxon>Eukaryota</taxon>
        <taxon>Fungi</taxon>
        <taxon>Dikarya</taxon>
        <taxon>Ascomycota</taxon>
        <taxon>Pezizomycotina</taxon>
        <taxon>Sordariomycetes</taxon>
        <taxon>Sordariomycetidae</taxon>
        <taxon>Sordariales</taxon>
        <taxon>Lasiosphaeriaceae</taxon>
        <taxon>Immersiella</taxon>
    </lineage>
</organism>
<dbReference type="Proteomes" id="UP001175000">
    <property type="component" value="Unassembled WGS sequence"/>
</dbReference>
<evidence type="ECO:0000313" key="3">
    <source>
        <dbReference type="Proteomes" id="UP001175000"/>
    </source>
</evidence>
<accession>A0AA39WJS4</accession>
<comment type="caution">
    <text evidence="2">The sequence shown here is derived from an EMBL/GenBank/DDBJ whole genome shotgun (WGS) entry which is preliminary data.</text>
</comment>
<dbReference type="AlphaFoldDB" id="A0AA39WJS4"/>
<dbReference type="SUPFAM" id="SSF75304">
    <property type="entry name" value="Amidase signature (AS) enzymes"/>
    <property type="match status" value="1"/>
</dbReference>
<dbReference type="PANTHER" id="PTHR42678:SF34">
    <property type="entry name" value="OS04G0183300 PROTEIN"/>
    <property type="match status" value="1"/>
</dbReference>